<organism evidence="1 2">
    <name type="scientific">Palleronia sediminis</name>
    <dbReference type="NCBI Taxonomy" id="2547833"/>
    <lineage>
        <taxon>Bacteria</taxon>
        <taxon>Pseudomonadati</taxon>
        <taxon>Pseudomonadota</taxon>
        <taxon>Alphaproteobacteria</taxon>
        <taxon>Rhodobacterales</taxon>
        <taxon>Roseobacteraceae</taxon>
        <taxon>Palleronia</taxon>
    </lineage>
</organism>
<dbReference type="AlphaFoldDB" id="A0A4R6A5I4"/>
<gene>
    <name evidence="1" type="ORF">E2L08_12460</name>
</gene>
<comment type="caution">
    <text evidence="1">The sequence shown here is derived from an EMBL/GenBank/DDBJ whole genome shotgun (WGS) entry which is preliminary data.</text>
</comment>
<evidence type="ECO:0000313" key="2">
    <source>
        <dbReference type="Proteomes" id="UP000295701"/>
    </source>
</evidence>
<accession>A0A4R6A5I4</accession>
<dbReference type="EMBL" id="SNAA01000014">
    <property type="protein sequence ID" value="TDL78105.1"/>
    <property type="molecule type" value="Genomic_DNA"/>
</dbReference>
<dbReference type="InterPro" id="IPR011006">
    <property type="entry name" value="CheY-like_superfamily"/>
</dbReference>
<reference evidence="1 2" key="1">
    <citation type="submission" date="2019-03" db="EMBL/GenBank/DDBJ databases">
        <title>Primorskyibacter sp. SS33 isolated from sediments.</title>
        <authorList>
            <person name="Xunke S."/>
        </authorList>
    </citation>
    <scope>NUCLEOTIDE SEQUENCE [LARGE SCALE GENOMIC DNA]</scope>
    <source>
        <strain evidence="1 2">SS33</strain>
    </source>
</reference>
<dbReference type="OrthoDB" id="6159164at2"/>
<sequence>MSQAVMHNFTGRRAIVLHHADEPLRRISERCARLGVAAVPRRDTVGPACMEGIDMVILDIDTGHDAQLPWAAGQAPVPVVGLIGSESPGRLAWALGQQVDAFLPLSAIGTLFSALVIAHDRFAAREAQRAREAELAAQRSGRLDVIRAVLALMEGGRDEALALKQLRAFAMVERIPIEDAARRVLAQHPATRAGKR</sequence>
<evidence type="ECO:0000313" key="1">
    <source>
        <dbReference type="EMBL" id="TDL78105.1"/>
    </source>
</evidence>
<dbReference type="Gene3D" id="3.40.50.2300">
    <property type="match status" value="1"/>
</dbReference>
<protein>
    <submittedName>
        <fullName evidence="1">Transcriptional antiterminator</fullName>
    </submittedName>
</protein>
<dbReference type="Proteomes" id="UP000295701">
    <property type="component" value="Unassembled WGS sequence"/>
</dbReference>
<dbReference type="RefSeq" id="WP_133397424.1">
    <property type="nucleotide sequence ID" value="NZ_SNAA01000014.1"/>
</dbReference>
<keyword evidence="2" id="KW-1185">Reference proteome</keyword>
<name>A0A4R6A5I4_9RHOB</name>
<proteinExistence type="predicted"/>
<dbReference type="SUPFAM" id="SSF52172">
    <property type="entry name" value="CheY-like"/>
    <property type="match status" value="1"/>
</dbReference>